<evidence type="ECO:0000313" key="3">
    <source>
        <dbReference type="Proteomes" id="UP001138757"/>
    </source>
</evidence>
<dbReference type="Pfam" id="PF01814">
    <property type="entry name" value="Hemerythrin"/>
    <property type="match status" value="1"/>
</dbReference>
<name>A0A9X1DF07_9SPHN</name>
<evidence type="ECO:0000259" key="1">
    <source>
        <dbReference type="Pfam" id="PF01814"/>
    </source>
</evidence>
<feature type="domain" description="Hemerythrin-like" evidence="1">
    <location>
        <begin position="4"/>
        <end position="131"/>
    </location>
</feature>
<dbReference type="EMBL" id="JAHGAW010000012">
    <property type="protein sequence ID" value="MBT2188664.1"/>
    <property type="molecule type" value="Genomic_DNA"/>
</dbReference>
<protein>
    <recommendedName>
        <fullName evidence="1">Hemerythrin-like domain-containing protein</fullName>
    </recommendedName>
</protein>
<dbReference type="AlphaFoldDB" id="A0A9X1DF07"/>
<evidence type="ECO:0000313" key="2">
    <source>
        <dbReference type="EMBL" id="MBT2188664.1"/>
    </source>
</evidence>
<proteinExistence type="predicted"/>
<dbReference type="InterPro" id="IPR012312">
    <property type="entry name" value="Hemerythrin-like"/>
</dbReference>
<keyword evidence="3" id="KW-1185">Reference proteome</keyword>
<organism evidence="2 3">
    <name type="scientific">Sphingobium nicotianae</name>
    <dbReference type="NCBI Taxonomy" id="2782607"/>
    <lineage>
        <taxon>Bacteria</taxon>
        <taxon>Pseudomonadati</taxon>
        <taxon>Pseudomonadota</taxon>
        <taxon>Alphaproteobacteria</taxon>
        <taxon>Sphingomonadales</taxon>
        <taxon>Sphingomonadaceae</taxon>
        <taxon>Sphingobium</taxon>
    </lineage>
</organism>
<accession>A0A9X1DF07</accession>
<sequence>MQDIASLIDDHDAMDKLADRLITAARARQTDPVACRALMTEFERRYACHRAEEEAFLIEDRTNPARSIFDRELMSFREEFTMLTESWEAYLDYWRPAQIAADRNSYIGETADLMTAFKLRIALENQLLCPLVLETGRVGLN</sequence>
<dbReference type="Proteomes" id="UP001138757">
    <property type="component" value="Unassembled WGS sequence"/>
</dbReference>
<reference evidence="2" key="1">
    <citation type="submission" date="2021-05" db="EMBL/GenBank/DDBJ databases">
        <title>Genome of Sphingobium sp. strain.</title>
        <authorList>
            <person name="Fan R."/>
        </authorList>
    </citation>
    <scope>NUCLEOTIDE SEQUENCE</scope>
    <source>
        <strain evidence="2">H33</strain>
    </source>
</reference>
<gene>
    <name evidence="2" type="ORF">KK488_17055</name>
</gene>
<comment type="caution">
    <text evidence="2">The sequence shown here is derived from an EMBL/GenBank/DDBJ whole genome shotgun (WGS) entry which is preliminary data.</text>
</comment>